<name>A0A4R2RMY4_9FIRM</name>
<protein>
    <submittedName>
        <fullName evidence="3">tRNA (Cmo5U34)-methyltransferase</fullName>
    </submittedName>
</protein>
<evidence type="ECO:0000313" key="4">
    <source>
        <dbReference type="Proteomes" id="UP000294813"/>
    </source>
</evidence>
<keyword evidence="4" id="KW-1185">Reference proteome</keyword>
<keyword evidence="3" id="KW-0489">Methyltransferase</keyword>
<dbReference type="Proteomes" id="UP000294813">
    <property type="component" value="Unassembled WGS sequence"/>
</dbReference>
<feature type="domain" description="Methyltransferase" evidence="2">
    <location>
        <begin position="50"/>
        <end position="144"/>
    </location>
</feature>
<dbReference type="GO" id="GO:0008168">
    <property type="term" value="F:methyltransferase activity"/>
    <property type="evidence" value="ECO:0007669"/>
    <property type="project" value="UniProtKB-KW"/>
</dbReference>
<reference evidence="3 4" key="1">
    <citation type="submission" date="2019-03" db="EMBL/GenBank/DDBJ databases">
        <title>Genomic Encyclopedia of Type Strains, Phase IV (KMG-IV): sequencing the most valuable type-strain genomes for metagenomic binning, comparative biology and taxonomic classification.</title>
        <authorList>
            <person name="Goeker M."/>
        </authorList>
    </citation>
    <scope>NUCLEOTIDE SEQUENCE [LARGE SCALE GENOMIC DNA]</scope>
    <source>
        <strain evidence="3 4">DSM 11170</strain>
    </source>
</reference>
<dbReference type="Gene3D" id="3.40.50.150">
    <property type="entry name" value="Vaccinia Virus protein VP39"/>
    <property type="match status" value="1"/>
</dbReference>
<dbReference type="EMBL" id="SLXT01000010">
    <property type="protein sequence ID" value="TCP64394.1"/>
    <property type="molecule type" value="Genomic_DNA"/>
</dbReference>
<gene>
    <name evidence="3" type="ORF">EDD73_11093</name>
</gene>
<dbReference type="SUPFAM" id="SSF53335">
    <property type="entry name" value="S-adenosyl-L-methionine-dependent methyltransferases"/>
    <property type="match status" value="1"/>
</dbReference>
<dbReference type="CDD" id="cd02440">
    <property type="entry name" value="AdoMet_MTases"/>
    <property type="match status" value="1"/>
</dbReference>
<dbReference type="OrthoDB" id="7365827at2"/>
<dbReference type="InterPro" id="IPR029063">
    <property type="entry name" value="SAM-dependent_MTases_sf"/>
</dbReference>
<accession>A0A4R2RMY4</accession>
<dbReference type="GO" id="GO:0032259">
    <property type="term" value="P:methylation"/>
    <property type="evidence" value="ECO:0007669"/>
    <property type="project" value="UniProtKB-KW"/>
</dbReference>
<organism evidence="3 4">
    <name type="scientific">Heliophilum fasciatum</name>
    <dbReference type="NCBI Taxonomy" id="35700"/>
    <lineage>
        <taxon>Bacteria</taxon>
        <taxon>Bacillati</taxon>
        <taxon>Bacillota</taxon>
        <taxon>Clostridia</taxon>
        <taxon>Eubacteriales</taxon>
        <taxon>Heliobacteriaceae</taxon>
        <taxon>Heliophilum</taxon>
    </lineage>
</organism>
<dbReference type="RefSeq" id="WP_131919129.1">
    <property type="nucleotide sequence ID" value="NZ_JAOQNU010000010.1"/>
</dbReference>
<evidence type="ECO:0000256" key="1">
    <source>
        <dbReference type="ARBA" id="ARBA00022679"/>
    </source>
</evidence>
<evidence type="ECO:0000313" key="3">
    <source>
        <dbReference type="EMBL" id="TCP64394.1"/>
    </source>
</evidence>
<dbReference type="PANTHER" id="PTHR43861">
    <property type="entry name" value="TRANS-ACONITATE 2-METHYLTRANSFERASE-RELATED"/>
    <property type="match status" value="1"/>
</dbReference>
<proteinExistence type="predicted"/>
<keyword evidence="1 3" id="KW-0808">Transferase</keyword>
<dbReference type="InterPro" id="IPR041698">
    <property type="entry name" value="Methyltransf_25"/>
</dbReference>
<sequence>MHTQKESLQHKFNACAQEYDGQRQQLIPCFDDFYSIAVALANTKKPAPKILDIGAGTGLLSAFLLEVYPDAELTLIDIAENMLDIAKKRFQGRPNITYIAADYTQYSFPEKYDVAISSLSIHHLTGPEKQKLYQQIYDTISDNGLFINADQVQGATPWLETTYMSDWRAKVEASGLSAAEIHAAYERQKLDKMSPLDDQLTWLRQAGFRDVDCMYKYYNFVVLFGRKQ</sequence>
<dbReference type="Pfam" id="PF13649">
    <property type="entry name" value="Methyltransf_25"/>
    <property type="match status" value="1"/>
</dbReference>
<comment type="caution">
    <text evidence="3">The sequence shown here is derived from an EMBL/GenBank/DDBJ whole genome shotgun (WGS) entry which is preliminary data.</text>
</comment>
<dbReference type="AlphaFoldDB" id="A0A4R2RMY4"/>
<evidence type="ECO:0000259" key="2">
    <source>
        <dbReference type="Pfam" id="PF13649"/>
    </source>
</evidence>
<dbReference type="Gene3D" id="6.10.140.280">
    <property type="match status" value="1"/>
</dbReference>